<protein>
    <recommendedName>
        <fullName evidence="5">BRCT domain-containing protein</fullName>
    </recommendedName>
</protein>
<proteinExistence type="predicted"/>
<reference evidence="7" key="1">
    <citation type="journal article" date="2010" name="Genome Biol.">
        <title>Genome sequence of the necrotrophic plant pathogen Pythium ultimum reveals original pathogenicity mechanisms and effector repertoire.</title>
        <authorList>
            <person name="Levesque C.A."/>
            <person name="Brouwer H."/>
            <person name="Cano L."/>
            <person name="Hamilton J.P."/>
            <person name="Holt C."/>
            <person name="Huitema E."/>
            <person name="Raffaele S."/>
            <person name="Robideau G.P."/>
            <person name="Thines M."/>
            <person name="Win J."/>
            <person name="Zerillo M.M."/>
            <person name="Beakes G.W."/>
            <person name="Boore J.L."/>
            <person name="Busam D."/>
            <person name="Dumas B."/>
            <person name="Ferriera S."/>
            <person name="Fuerstenberg S.I."/>
            <person name="Gachon C.M."/>
            <person name="Gaulin E."/>
            <person name="Govers F."/>
            <person name="Grenville-Briggs L."/>
            <person name="Horner N."/>
            <person name="Hostetler J."/>
            <person name="Jiang R.H."/>
            <person name="Johnson J."/>
            <person name="Krajaejun T."/>
            <person name="Lin H."/>
            <person name="Meijer H.J."/>
            <person name="Moore B."/>
            <person name="Morris P."/>
            <person name="Phuntmart V."/>
            <person name="Puiu D."/>
            <person name="Shetty J."/>
            <person name="Stajich J.E."/>
            <person name="Tripathy S."/>
            <person name="Wawra S."/>
            <person name="van West P."/>
            <person name="Whitty B.R."/>
            <person name="Coutinho P.M."/>
            <person name="Henrissat B."/>
            <person name="Martin F."/>
            <person name="Thomas P.D."/>
            <person name="Tyler B.M."/>
            <person name="De Vries R.P."/>
            <person name="Kamoun S."/>
            <person name="Yandell M."/>
            <person name="Tisserat N."/>
            <person name="Buell C.R."/>
        </authorList>
    </citation>
    <scope>NUCLEOTIDE SEQUENCE</scope>
    <source>
        <strain evidence="7">DAOM:BR144</strain>
    </source>
</reference>
<dbReference type="InterPro" id="IPR051579">
    <property type="entry name" value="DDR_Transcriptional_Reg"/>
</dbReference>
<dbReference type="SUPFAM" id="SSF52113">
    <property type="entry name" value="BRCT domain"/>
    <property type="match status" value="1"/>
</dbReference>
<feature type="compositionally biased region" description="Polar residues" evidence="4">
    <location>
        <begin position="577"/>
        <end position="587"/>
    </location>
</feature>
<dbReference type="GO" id="GO:0005634">
    <property type="term" value="C:nucleus"/>
    <property type="evidence" value="ECO:0007669"/>
    <property type="project" value="UniProtKB-SubCell"/>
</dbReference>
<evidence type="ECO:0000256" key="2">
    <source>
        <dbReference type="ARBA" id="ARBA00022763"/>
    </source>
</evidence>
<keyword evidence="2" id="KW-0227">DNA damage</keyword>
<evidence type="ECO:0000313" key="7">
    <source>
        <dbReference type="Proteomes" id="UP000019132"/>
    </source>
</evidence>
<dbReference type="HOGENOM" id="CLU_014504_0_0_1"/>
<dbReference type="AlphaFoldDB" id="K3WG72"/>
<evidence type="ECO:0000256" key="1">
    <source>
        <dbReference type="ARBA" id="ARBA00004123"/>
    </source>
</evidence>
<dbReference type="Pfam" id="PF16589">
    <property type="entry name" value="BRCT_2"/>
    <property type="match status" value="1"/>
</dbReference>
<dbReference type="SMART" id="SM00292">
    <property type="entry name" value="BRCT"/>
    <property type="match status" value="2"/>
</dbReference>
<dbReference type="EMBL" id="GL376567">
    <property type="status" value="NOT_ANNOTATED_CDS"/>
    <property type="molecule type" value="Genomic_DNA"/>
</dbReference>
<feature type="region of interest" description="Disordered" evidence="4">
    <location>
        <begin position="535"/>
        <end position="659"/>
    </location>
</feature>
<dbReference type="InterPro" id="IPR001357">
    <property type="entry name" value="BRCT_dom"/>
</dbReference>
<dbReference type="OMA" id="YERAHCL"/>
<dbReference type="Proteomes" id="UP000019132">
    <property type="component" value="Unassembled WGS sequence"/>
</dbReference>
<dbReference type="InParanoid" id="K3WG72"/>
<dbReference type="PANTHER" id="PTHR23196:SF1">
    <property type="entry name" value="PAX-INTERACTING PROTEIN 1"/>
    <property type="match status" value="1"/>
</dbReference>
<evidence type="ECO:0000256" key="4">
    <source>
        <dbReference type="SAM" id="MobiDB-lite"/>
    </source>
</evidence>
<dbReference type="CDD" id="cd18432">
    <property type="entry name" value="BRCT_PAXIP1_rpt6_like"/>
    <property type="match status" value="1"/>
</dbReference>
<accession>K3WG72</accession>
<dbReference type="VEuPathDB" id="FungiDB:PYU1_G003953"/>
<reference evidence="6" key="3">
    <citation type="submission" date="2015-02" db="UniProtKB">
        <authorList>
            <consortium name="EnsemblProtists"/>
        </authorList>
    </citation>
    <scope>IDENTIFICATION</scope>
    <source>
        <strain evidence="6">DAOM BR144</strain>
    </source>
</reference>
<dbReference type="STRING" id="431595.K3WG72"/>
<dbReference type="PANTHER" id="PTHR23196">
    <property type="entry name" value="PAX TRANSCRIPTION ACTIVATION DOMAIN INTERACTING PROTEIN"/>
    <property type="match status" value="1"/>
</dbReference>
<reference evidence="7" key="2">
    <citation type="submission" date="2010-04" db="EMBL/GenBank/DDBJ databases">
        <authorList>
            <person name="Buell R."/>
            <person name="Hamilton J."/>
            <person name="Hostetler J."/>
        </authorList>
    </citation>
    <scope>NUCLEOTIDE SEQUENCE [LARGE SCALE GENOMIC DNA]</scope>
    <source>
        <strain evidence="7">DAOM:BR144</strain>
    </source>
</reference>
<comment type="subcellular location">
    <subcellularLocation>
        <location evidence="1">Nucleus</location>
    </subcellularLocation>
</comment>
<evidence type="ECO:0000256" key="3">
    <source>
        <dbReference type="ARBA" id="ARBA00023242"/>
    </source>
</evidence>
<dbReference type="Gene3D" id="3.40.50.10190">
    <property type="entry name" value="BRCT domain"/>
    <property type="match status" value="2"/>
</dbReference>
<dbReference type="PROSITE" id="PS50172">
    <property type="entry name" value="BRCT"/>
    <property type="match status" value="2"/>
</dbReference>
<dbReference type="GO" id="GO:0006974">
    <property type="term" value="P:DNA damage response"/>
    <property type="evidence" value="ECO:0007669"/>
    <property type="project" value="UniProtKB-KW"/>
</dbReference>
<feature type="domain" description="BRCT" evidence="5">
    <location>
        <begin position="705"/>
        <end position="794"/>
    </location>
</feature>
<keyword evidence="3" id="KW-0539">Nucleus</keyword>
<evidence type="ECO:0000313" key="6">
    <source>
        <dbReference type="EnsemblProtists" id="PYU1_T003963"/>
    </source>
</evidence>
<sequence>MRAARTTLLAFLEQDATYVAYLSGSMGDVARRLRFHANTAALAQHVDVCRFTDAIPHLRYLHGMYASRLRDLSVMDTAVTEWSERLVQIVSDMLRVIRYPYGQLFCRSEAIHAAVDTALKAKSDNGEQEQQACDAATLAILRSLAQDFDNKSSSLVIRPLQQFHAVVEFVEQLSADVAADHATAVRLRQIAQETRQYIDAVQVEARNEQELIALQSQIVPGEGSSPLDLATEKLLLHGEVSVVAVNDSLSAAKKSFSDRLEKRYAHCFESGKLVYSKHEVDERDGPSADRFAIQGCIELKQDAFFLEFVPDAVFSSGATKGCFALISSNESVVFGFEDSILGQSWGQAVRSMLSQNETKNVVLRSQRTFEDMKIPQHVVKQLKYKKKSFAVFPSFHDDDLPGIFWMETGPGKWEIVELMFYEHWLLIFTMKGWKQHALARCVDTQDSSIDVSDQRSGEHDWCLVISMGHEAKDEVRLISKRRSRIDFWYDQISKAVATAKKAKADKQIEEQQTPAKSVGSEQQLFVKARAKKNRKHAEAVSGETPASDVVAVAEKPAEGPATATKATRKRKTDEVEQQNSDKSSTSGVEKPADAEKKKGVTPAKRKKAVSRTDSFVQVAQEALDGDGDTAPSAESKPKRSRKEPAKKLGEASIPVMQSSAIKTPKRRWLKLKSEDPDDAILLDTDPSQDTSIEEATSNAVVPGSGSQTTKDGIRVILTGIEPTPAIRKKIKAIANAMYEDDIEKATHVIAPKNQLKRTVKLLCGISRCQHILGMKWLDESARVGAALNEADYCLKDTNAQQKWHFDLHKTMYEFTPEQRRQLFVGHTVFITNHKSVLPPVKDLVKIVECAGGKAEVKGSAGPSDLVITSEAALGVVSVQKSLVSANPQRIYSPELILSSILQQHIDFEQNHLVVSPSSSEKR</sequence>
<feature type="domain" description="BRCT" evidence="5">
    <location>
        <begin position="818"/>
        <end position="913"/>
    </location>
</feature>
<feature type="compositionally biased region" description="Polar residues" evidence="4">
    <location>
        <begin position="685"/>
        <end position="706"/>
    </location>
</feature>
<dbReference type="eggNOG" id="KOG2043">
    <property type="taxonomic scope" value="Eukaryota"/>
</dbReference>
<dbReference type="EnsemblProtists" id="PYU1_T003963">
    <property type="protein sequence ID" value="PYU1_T003963"/>
    <property type="gene ID" value="PYU1_G003953"/>
</dbReference>
<keyword evidence="7" id="KW-1185">Reference proteome</keyword>
<organism evidence="6 7">
    <name type="scientific">Globisporangium ultimum (strain ATCC 200006 / CBS 805.95 / DAOM BR144)</name>
    <name type="common">Pythium ultimum</name>
    <dbReference type="NCBI Taxonomy" id="431595"/>
    <lineage>
        <taxon>Eukaryota</taxon>
        <taxon>Sar</taxon>
        <taxon>Stramenopiles</taxon>
        <taxon>Oomycota</taxon>
        <taxon>Peronosporomycetes</taxon>
        <taxon>Pythiales</taxon>
        <taxon>Pythiaceae</taxon>
        <taxon>Globisporangium</taxon>
    </lineage>
</organism>
<name>K3WG72_GLOUD</name>
<evidence type="ECO:0000259" key="5">
    <source>
        <dbReference type="PROSITE" id="PS50172"/>
    </source>
</evidence>
<feature type="region of interest" description="Disordered" evidence="4">
    <location>
        <begin position="678"/>
        <end position="706"/>
    </location>
</feature>
<dbReference type="InterPro" id="IPR036420">
    <property type="entry name" value="BRCT_dom_sf"/>
</dbReference>
<dbReference type="Pfam" id="PF16770">
    <property type="entry name" value="RTT107_BRCT_5"/>
    <property type="match status" value="1"/>
</dbReference>